<feature type="transmembrane region" description="Helical" evidence="1">
    <location>
        <begin position="67"/>
        <end position="90"/>
    </location>
</feature>
<comment type="caution">
    <text evidence="2">The sequence shown here is derived from an EMBL/GenBank/DDBJ whole genome shotgun (WGS) entry which is preliminary data.</text>
</comment>
<proteinExistence type="predicted"/>
<keyword evidence="1" id="KW-1133">Transmembrane helix</keyword>
<organism evidence="2 3">
    <name type="scientific">Xenoophorus captivus</name>
    <dbReference type="NCBI Taxonomy" id="1517983"/>
    <lineage>
        <taxon>Eukaryota</taxon>
        <taxon>Metazoa</taxon>
        <taxon>Chordata</taxon>
        <taxon>Craniata</taxon>
        <taxon>Vertebrata</taxon>
        <taxon>Euteleostomi</taxon>
        <taxon>Actinopterygii</taxon>
        <taxon>Neopterygii</taxon>
        <taxon>Teleostei</taxon>
        <taxon>Neoteleostei</taxon>
        <taxon>Acanthomorphata</taxon>
        <taxon>Ovalentaria</taxon>
        <taxon>Atherinomorphae</taxon>
        <taxon>Cyprinodontiformes</taxon>
        <taxon>Goodeidae</taxon>
        <taxon>Xenoophorus</taxon>
    </lineage>
</organism>
<reference evidence="2 3" key="1">
    <citation type="submission" date="2021-06" db="EMBL/GenBank/DDBJ databases">
        <authorList>
            <person name="Palmer J.M."/>
        </authorList>
    </citation>
    <scope>NUCLEOTIDE SEQUENCE [LARGE SCALE GENOMIC DNA]</scope>
    <source>
        <strain evidence="2 3">XC_2019</strain>
        <tissue evidence="2">Muscle</tissue>
    </source>
</reference>
<evidence type="ECO:0000313" key="3">
    <source>
        <dbReference type="Proteomes" id="UP001434883"/>
    </source>
</evidence>
<name>A0ABV0QGV6_9TELE</name>
<accession>A0ABV0QGV6</accession>
<evidence type="ECO:0000313" key="2">
    <source>
        <dbReference type="EMBL" id="MEQ2195055.1"/>
    </source>
</evidence>
<evidence type="ECO:0000256" key="1">
    <source>
        <dbReference type="SAM" id="Phobius"/>
    </source>
</evidence>
<keyword evidence="1" id="KW-0812">Transmembrane</keyword>
<feature type="transmembrane region" description="Helical" evidence="1">
    <location>
        <begin position="12"/>
        <end position="35"/>
    </location>
</feature>
<dbReference type="Proteomes" id="UP001434883">
    <property type="component" value="Unassembled WGS sequence"/>
</dbReference>
<gene>
    <name evidence="2" type="ORF">XENOCAPTIV_006822</name>
</gene>
<sequence>MALSFFAWLEWMLVVLHLEGGGCGLFAVHAVVFLCRPSACWAGVYPFPSFPASFTVVGRVVHRGVCLTAWLGQVFLAGSLSVGVGCVLLPRLPGCSCGPVPGIGDWALCWLFHVGSGVVGHVLFM</sequence>
<feature type="transmembrane region" description="Helical" evidence="1">
    <location>
        <begin position="102"/>
        <end position="124"/>
    </location>
</feature>
<keyword evidence="1" id="KW-0472">Membrane</keyword>
<keyword evidence="3" id="KW-1185">Reference proteome</keyword>
<protein>
    <submittedName>
        <fullName evidence="2">Uncharacterized protein</fullName>
    </submittedName>
</protein>
<dbReference type="EMBL" id="JAHRIN010010167">
    <property type="protein sequence ID" value="MEQ2195055.1"/>
    <property type="molecule type" value="Genomic_DNA"/>
</dbReference>